<evidence type="ECO:0000256" key="1">
    <source>
        <dbReference type="ARBA" id="ARBA00000966"/>
    </source>
</evidence>
<feature type="chain" id="PRO_5034997522" description="Endoglucanase" evidence="9">
    <location>
        <begin position="19"/>
        <end position="567"/>
    </location>
</feature>
<evidence type="ECO:0000313" key="12">
    <source>
        <dbReference type="EMBL" id="KAF5369970.1"/>
    </source>
</evidence>
<organism evidence="12 13">
    <name type="scientific">Tetrapyrgos nigripes</name>
    <dbReference type="NCBI Taxonomy" id="182062"/>
    <lineage>
        <taxon>Eukaryota</taxon>
        <taxon>Fungi</taxon>
        <taxon>Dikarya</taxon>
        <taxon>Basidiomycota</taxon>
        <taxon>Agaricomycotina</taxon>
        <taxon>Agaricomycetes</taxon>
        <taxon>Agaricomycetidae</taxon>
        <taxon>Agaricales</taxon>
        <taxon>Marasmiineae</taxon>
        <taxon>Marasmiaceae</taxon>
        <taxon>Tetrapyrgos</taxon>
    </lineage>
</organism>
<evidence type="ECO:0000256" key="3">
    <source>
        <dbReference type="ARBA" id="ARBA00022801"/>
    </source>
</evidence>
<keyword evidence="10" id="KW-0812">Transmembrane</keyword>
<dbReference type="Proteomes" id="UP000559256">
    <property type="component" value="Unassembled WGS sequence"/>
</dbReference>
<dbReference type="EC" id="3.2.1.4" evidence="9"/>
<feature type="transmembrane region" description="Helical" evidence="10">
    <location>
        <begin position="534"/>
        <end position="556"/>
    </location>
</feature>
<keyword evidence="10" id="KW-0472">Membrane</keyword>
<dbReference type="AlphaFoldDB" id="A0A8H5GS87"/>
<feature type="signal peptide" evidence="9">
    <location>
        <begin position="1"/>
        <end position="18"/>
    </location>
</feature>
<evidence type="ECO:0000256" key="5">
    <source>
        <dbReference type="ARBA" id="ARBA00023277"/>
    </source>
</evidence>
<feature type="domain" description="Glycoside hydrolase family 9" evidence="11">
    <location>
        <begin position="49"/>
        <end position="480"/>
    </location>
</feature>
<name>A0A8H5GS87_9AGAR</name>
<dbReference type="EMBL" id="JAACJM010000012">
    <property type="protein sequence ID" value="KAF5369970.1"/>
    <property type="molecule type" value="Genomic_DNA"/>
</dbReference>
<keyword evidence="6 8" id="KW-0326">Glycosidase</keyword>
<comment type="catalytic activity">
    <reaction evidence="1 9">
        <text>Endohydrolysis of (1-&gt;4)-beta-D-glucosidic linkages in cellulose, lichenin and cereal beta-D-glucans.</text>
        <dbReference type="EC" id="3.2.1.4"/>
    </reaction>
</comment>
<dbReference type="InterPro" id="IPR008928">
    <property type="entry name" value="6-hairpin_glycosidase_sf"/>
</dbReference>
<dbReference type="PANTHER" id="PTHR22298">
    <property type="entry name" value="ENDO-1,4-BETA-GLUCANASE"/>
    <property type="match status" value="1"/>
</dbReference>
<keyword evidence="4 9" id="KW-0136">Cellulose degradation</keyword>
<accession>A0A8H5GS87</accession>
<feature type="active site" evidence="8">
    <location>
        <position position="468"/>
    </location>
</feature>
<protein>
    <recommendedName>
        <fullName evidence="9">Endoglucanase</fullName>
        <ecNumber evidence="9">3.2.1.4</ecNumber>
    </recommendedName>
</protein>
<keyword evidence="7 8" id="KW-0624">Polysaccharide degradation</keyword>
<keyword evidence="10" id="KW-1133">Transmembrane helix</keyword>
<evidence type="ECO:0000259" key="11">
    <source>
        <dbReference type="Pfam" id="PF00759"/>
    </source>
</evidence>
<evidence type="ECO:0000256" key="2">
    <source>
        <dbReference type="ARBA" id="ARBA00007072"/>
    </source>
</evidence>
<dbReference type="PROSITE" id="PS00698">
    <property type="entry name" value="GH9_3"/>
    <property type="match status" value="1"/>
</dbReference>
<evidence type="ECO:0000256" key="6">
    <source>
        <dbReference type="ARBA" id="ARBA00023295"/>
    </source>
</evidence>
<evidence type="ECO:0000256" key="9">
    <source>
        <dbReference type="RuleBase" id="RU361166"/>
    </source>
</evidence>
<dbReference type="SUPFAM" id="SSF48208">
    <property type="entry name" value="Six-hairpin glycosidases"/>
    <property type="match status" value="1"/>
</dbReference>
<evidence type="ECO:0000256" key="4">
    <source>
        <dbReference type="ARBA" id="ARBA00023001"/>
    </source>
</evidence>
<keyword evidence="13" id="KW-1185">Reference proteome</keyword>
<dbReference type="InterPro" id="IPR012341">
    <property type="entry name" value="6hp_glycosidase-like_sf"/>
</dbReference>
<comment type="caution">
    <text evidence="12">The sequence shown here is derived from an EMBL/GenBank/DDBJ whole genome shotgun (WGS) entry which is preliminary data.</text>
</comment>
<gene>
    <name evidence="12" type="ORF">D9758_001185</name>
</gene>
<dbReference type="GO" id="GO:0008810">
    <property type="term" value="F:cellulase activity"/>
    <property type="evidence" value="ECO:0007669"/>
    <property type="project" value="UniProtKB-EC"/>
</dbReference>
<evidence type="ECO:0000256" key="8">
    <source>
        <dbReference type="PROSITE-ProRule" id="PRU10060"/>
    </source>
</evidence>
<keyword evidence="3 8" id="KW-0378">Hydrolase</keyword>
<dbReference type="InterPro" id="IPR001701">
    <property type="entry name" value="Glyco_hydro_9"/>
</dbReference>
<evidence type="ECO:0000256" key="7">
    <source>
        <dbReference type="ARBA" id="ARBA00023326"/>
    </source>
</evidence>
<evidence type="ECO:0000256" key="10">
    <source>
        <dbReference type="SAM" id="Phobius"/>
    </source>
</evidence>
<sequence>MFGLSFLLAAACFHTVASQLSLPESPWLPPDASKGAQPSNGSSPNSQWSNLLGNLLYFYEAQRSGVLPSTNRVSWRNDSCTNDGSDVGLDLSGGYYDAGDYIKATFPLSFTLMSICWGATDFGKGYDMANQTAYLDDMLRWGLDWLIKTHPSNNTLYIEVADTGIDNAYWGGDQHIPEPRPSFQINNTHPGTDAAAAASAAFASCSNLYAGRGFNRGQAYQPPASLTNSSYADTLLNHSQQLYSFAINASGGWLKYQKSVPIVTDSYASSGYGDELTIAALFLSAATNSSSYYQDALDYYKQFSLSGQDAVFNWDSKTPGVYVLFAQLAQAGYEFASGELSSRQMECERYFDNIVNNKSKATLTPGGLIFYDGDSNSATLNPALNAAMLLARYAPIASSSEKTTAYLARVNPNSPSNPHSATASGGDDILNIDTVPLHEAYVLYGAVVGGPDPTDKFFDIRNDWVESEVALDYNAPMLTLAAMHVLNDTNDPFYTSLQAGGYEPVKPQGQPCDDAIQDGCAASGGHHMSTGVKIALIVVLVVVGSVILGLLSYYLWVVRKRRQGKTG</sequence>
<comment type="similarity">
    <text evidence="2 8 9">Belongs to the glycosyl hydrolase 9 (cellulase E) family.</text>
</comment>
<feature type="active site" evidence="8">
    <location>
        <position position="459"/>
    </location>
</feature>
<dbReference type="Gene3D" id="1.50.10.10">
    <property type="match status" value="1"/>
</dbReference>
<keyword evidence="5 8" id="KW-0119">Carbohydrate metabolism</keyword>
<reference evidence="12 13" key="1">
    <citation type="journal article" date="2020" name="ISME J.">
        <title>Uncovering the hidden diversity of litter-decomposition mechanisms in mushroom-forming fungi.</title>
        <authorList>
            <person name="Floudas D."/>
            <person name="Bentzer J."/>
            <person name="Ahren D."/>
            <person name="Johansson T."/>
            <person name="Persson P."/>
            <person name="Tunlid A."/>
        </authorList>
    </citation>
    <scope>NUCLEOTIDE SEQUENCE [LARGE SCALE GENOMIC DNA]</scope>
    <source>
        <strain evidence="12 13">CBS 291.85</strain>
    </source>
</reference>
<dbReference type="InterPro" id="IPR033126">
    <property type="entry name" value="Glyco_hydro_9_Asp/Glu_AS"/>
</dbReference>
<keyword evidence="9" id="KW-0732">Signal</keyword>
<dbReference type="OrthoDB" id="10257085at2759"/>
<proteinExistence type="inferred from homology"/>
<evidence type="ECO:0000313" key="13">
    <source>
        <dbReference type="Proteomes" id="UP000559256"/>
    </source>
</evidence>
<dbReference type="GO" id="GO:0030245">
    <property type="term" value="P:cellulose catabolic process"/>
    <property type="evidence" value="ECO:0007669"/>
    <property type="project" value="UniProtKB-KW"/>
</dbReference>
<dbReference type="Pfam" id="PF00759">
    <property type="entry name" value="Glyco_hydro_9"/>
    <property type="match status" value="1"/>
</dbReference>